<evidence type="ECO:0000313" key="1">
    <source>
        <dbReference type="EMBL" id="CBY38381.1"/>
    </source>
</evidence>
<dbReference type="AlphaFoldDB" id="E4YSE2"/>
<name>E4YSE2_OIKDI</name>
<organism evidence="1">
    <name type="scientific">Oikopleura dioica</name>
    <name type="common">Tunicate</name>
    <dbReference type="NCBI Taxonomy" id="34765"/>
    <lineage>
        <taxon>Eukaryota</taxon>
        <taxon>Metazoa</taxon>
        <taxon>Chordata</taxon>
        <taxon>Tunicata</taxon>
        <taxon>Appendicularia</taxon>
        <taxon>Copelata</taxon>
        <taxon>Oikopleuridae</taxon>
        <taxon>Oikopleura</taxon>
    </lineage>
</organism>
<proteinExistence type="predicted"/>
<dbReference type="Proteomes" id="UP000011014">
    <property type="component" value="Unassembled WGS sequence"/>
</dbReference>
<accession>E4YSE2</accession>
<sequence length="36" mass="4062">LVSPFPICFLVRLKAYPFMSSHETTACAQAIQIYQS</sequence>
<reference evidence="1" key="1">
    <citation type="journal article" date="2010" name="Science">
        <title>Plasticity of animal genome architecture unmasked by rapid evolution of a pelagic tunicate.</title>
        <authorList>
            <person name="Denoeud F."/>
            <person name="Henriet S."/>
            <person name="Mungpakdee S."/>
            <person name="Aury J.M."/>
            <person name="Da Silva C."/>
            <person name="Brinkmann H."/>
            <person name="Mikhaleva J."/>
            <person name="Olsen L.C."/>
            <person name="Jubin C."/>
            <person name="Canestro C."/>
            <person name="Bouquet J.M."/>
            <person name="Danks G."/>
            <person name="Poulain J."/>
            <person name="Campsteijn C."/>
            <person name="Adamski M."/>
            <person name="Cross I."/>
            <person name="Yadetie F."/>
            <person name="Muffato M."/>
            <person name="Louis A."/>
            <person name="Butcher S."/>
            <person name="Tsagkogeorga G."/>
            <person name="Konrad A."/>
            <person name="Singh S."/>
            <person name="Jensen M.F."/>
            <person name="Cong E.H."/>
            <person name="Eikeseth-Otteraa H."/>
            <person name="Noel B."/>
            <person name="Anthouard V."/>
            <person name="Porcel B.M."/>
            <person name="Kachouri-Lafond R."/>
            <person name="Nishino A."/>
            <person name="Ugolini M."/>
            <person name="Chourrout P."/>
            <person name="Nishida H."/>
            <person name="Aasland R."/>
            <person name="Huzurbazar S."/>
            <person name="Westhof E."/>
            <person name="Delsuc F."/>
            <person name="Lehrach H."/>
            <person name="Reinhardt R."/>
            <person name="Weissenbach J."/>
            <person name="Roy S.W."/>
            <person name="Artiguenave F."/>
            <person name="Postlethwait J.H."/>
            <person name="Manak J.R."/>
            <person name="Thompson E.M."/>
            <person name="Jaillon O."/>
            <person name="Du Pasquier L."/>
            <person name="Boudinot P."/>
            <person name="Liberles D.A."/>
            <person name="Volff J.N."/>
            <person name="Philippe H."/>
            <person name="Lenhard B."/>
            <person name="Roest Crollius H."/>
            <person name="Wincker P."/>
            <person name="Chourrout D."/>
        </authorList>
    </citation>
    <scope>NUCLEOTIDE SEQUENCE [LARGE SCALE GENOMIC DNA]</scope>
</reference>
<dbReference type="EMBL" id="FN655201">
    <property type="protein sequence ID" value="CBY38381.1"/>
    <property type="molecule type" value="Genomic_DNA"/>
</dbReference>
<protein>
    <submittedName>
        <fullName evidence="1">Uncharacterized protein</fullName>
    </submittedName>
</protein>
<feature type="non-terminal residue" evidence="1">
    <location>
        <position position="1"/>
    </location>
</feature>
<gene>
    <name evidence="1" type="ORF">GSOID_T00032321001</name>
</gene>